<accession>A0A812BN08</accession>
<dbReference type="InterPro" id="IPR003598">
    <property type="entry name" value="Ig_sub2"/>
</dbReference>
<dbReference type="InterPro" id="IPR007110">
    <property type="entry name" value="Ig-like_dom"/>
</dbReference>
<organism evidence="7 8">
    <name type="scientific">Acanthosepion pharaonis</name>
    <name type="common">Pharaoh cuttlefish</name>
    <name type="synonym">Sepia pharaonis</name>
    <dbReference type="NCBI Taxonomy" id="158019"/>
    <lineage>
        <taxon>Eukaryota</taxon>
        <taxon>Metazoa</taxon>
        <taxon>Spiralia</taxon>
        <taxon>Lophotrochozoa</taxon>
        <taxon>Mollusca</taxon>
        <taxon>Cephalopoda</taxon>
        <taxon>Coleoidea</taxon>
        <taxon>Decapodiformes</taxon>
        <taxon>Sepiida</taxon>
        <taxon>Sepiina</taxon>
        <taxon>Sepiidae</taxon>
        <taxon>Acanthosepion</taxon>
    </lineage>
</organism>
<evidence type="ECO:0000256" key="4">
    <source>
        <dbReference type="ARBA" id="ARBA00023180"/>
    </source>
</evidence>
<reference evidence="7" key="1">
    <citation type="submission" date="2021-01" db="EMBL/GenBank/DDBJ databases">
        <authorList>
            <person name="Li R."/>
            <person name="Bekaert M."/>
        </authorList>
    </citation>
    <scope>NUCLEOTIDE SEQUENCE</scope>
    <source>
        <strain evidence="7">Farmed</strain>
    </source>
</reference>
<evidence type="ECO:0000256" key="3">
    <source>
        <dbReference type="ARBA" id="ARBA00023157"/>
    </source>
</evidence>
<dbReference type="SUPFAM" id="SSF48726">
    <property type="entry name" value="Immunoglobulin"/>
    <property type="match status" value="2"/>
</dbReference>
<feature type="domain" description="Ig-like" evidence="6">
    <location>
        <begin position="12"/>
        <end position="80"/>
    </location>
</feature>
<dbReference type="AlphaFoldDB" id="A0A812BN08"/>
<keyword evidence="8" id="KW-1185">Reference proteome</keyword>
<dbReference type="InterPro" id="IPR013783">
    <property type="entry name" value="Ig-like_fold"/>
</dbReference>
<evidence type="ECO:0000256" key="5">
    <source>
        <dbReference type="ARBA" id="ARBA00023319"/>
    </source>
</evidence>
<dbReference type="InterPro" id="IPR036179">
    <property type="entry name" value="Ig-like_dom_sf"/>
</dbReference>
<proteinExistence type="predicted"/>
<dbReference type="Gene3D" id="2.60.40.10">
    <property type="entry name" value="Immunoglobulins"/>
    <property type="match status" value="2"/>
</dbReference>
<dbReference type="PROSITE" id="PS50835">
    <property type="entry name" value="IG_LIKE"/>
    <property type="match status" value="2"/>
</dbReference>
<dbReference type="GO" id="GO:0005886">
    <property type="term" value="C:plasma membrane"/>
    <property type="evidence" value="ECO:0007669"/>
    <property type="project" value="TreeGrafter"/>
</dbReference>
<feature type="domain" description="Ig-like" evidence="6">
    <location>
        <begin position="91"/>
        <end position="170"/>
    </location>
</feature>
<dbReference type="GO" id="GO:0098609">
    <property type="term" value="P:cell-cell adhesion"/>
    <property type="evidence" value="ECO:0007669"/>
    <property type="project" value="TreeGrafter"/>
</dbReference>
<evidence type="ECO:0000256" key="2">
    <source>
        <dbReference type="ARBA" id="ARBA00023136"/>
    </source>
</evidence>
<dbReference type="Proteomes" id="UP000597762">
    <property type="component" value="Unassembled WGS sequence"/>
</dbReference>
<dbReference type="GO" id="GO:0005911">
    <property type="term" value="C:cell-cell junction"/>
    <property type="evidence" value="ECO:0007669"/>
    <property type="project" value="TreeGrafter"/>
</dbReference>
<keyword evidence="2" id="KW-0472">Membrane</keyword>
<sequence length="207" mass="23548">MISSSSDFPWLEGTDQALYCEAKPGNPPHVFYKWHVANSGPIHSGYMLRFNPVTRYNHSERLVCRAENSFTIMQHSKHVTSSVTVLVEYRPTITLSPNTTVIESSDVVLKCSADGNPTPNVFFEFEGQRLNSTDITSIETRLQLRNISRTQAGRYKCTANAKSYVHQTLSSHKFMYIVVYCKFAVLLNVLNNNRFFLLIDPVTMNKT</sequence>
<keyword evidence="5" id="KW-0393">Immunoglobulin domain</keyword>
<dbReference type="EMBL" id="CAHIKZ030000668">
    <property type="protein sequence ID" value="CAE1232368.1"/>
    <property type="molecule type" value="Genomic_DNA"/>
</dbReference>
<dbReference type="SMART" id="SM00409">
    <property type="entry name" value="IG"/>
    <property type="match status" value="2"/>
</dbReference>
<keyword evidence="3" id="KW-1015">Disulfide bond</keyword>
<evidence type="ECO:0000313" key="7">
    <source>
        <dbReference type="EMBL" id="CAE1232368.1"/>
    </source>
</evidence>
<gene>
    <name evidence="7" type="ORF">SPHA_18496</name>
</gene>
<dbReference type="InterPro" id="IPR003599">
    <property type="entry name" value="Ig_sub"/>
</dbReference>
<dbReference type="SMART" id="SM00408">
    <property type="entry name" value="IGc2"/>
    <property type="match status" value="1"/>
</dbReference>
<dbReference type="GO" id="GO:0050839">
    <property type="term" value="F:cell adhesion molecule binding"/>
    <property type="evidence" value="ECO:0007669"/>
    <property type="project" value="TreeGrafter"/>
</dbReference>
<name>A0A812BN08_ACAPH</name>
<dbReference type="InterPro" id="IPR051275">
    <property type="entry name" value="Cell_adhesion_signaling"/>
</dbReference>
<evidence type="ECO:0000313" key="8">
    <source>
        <dbReference type="Proteomes" id="UP000597762"/>
    </source>
</evidence>
<dbReference type="PANTHER" id="PTHR11640">
    <property type="entry name" value="NEPHRIN"/>
    <property type="match status" value="1"/>
</dbReference>
<evidence type="ECO:0000256" key="1">
    <source>
        <dbReference type="ARBA" id="ARBA00004479"/>
    </source>
</evidence>
<comment type="subcellular location">
    <subcellularLocation>
        <location evidence="1">Membrane</location>
        <topology evidence="1">Single-pass type I membrane protein</topology>
    </subcellularLocation>
</comment>
<dbReference type="OrthoDB" id="6272054at2759"/>
<dbReference type="Pfam" id="PF13927">
    <property type="entry name" value="Ig_3"/>
    <property type="match status" value="1"/>
</dbReference>
<comment type="caution">
    <text evidence="7">The sequence shown here is derived from an EMBL/GenBank/DDBJ whole genome shotgun (WGS) entry which is preliminary data.</text>
</comment>
<keyword evidence="4" id="KW-0325">Glycoprotein</keyword>
<dbReference type="PANTHER" id="PTHR11640:SF164">
    <property type="entry name" value="MAM DOMAIN-CONTAINING GLYCOSYLPHOSPHATIDYLINOSITOL ANCHOR PROTEIN 1"/>
    <property type="match status" value="1"/>
</dbReference>
<evidence type="ECO:0000259" key="6">
    <source>
        <dbReference type="PROSITE" id="PS50835"/>
    </source>
</evidence>
<protein>
    <recommendedName>
        <fullName evidence="6">Ig-like domain-containing protein</fullName>
    </recommendedName>
</protein>